<feature type="chain" id="PRO_5038924743" evidence="2">
    <location>
        <begin position="18"/>
        <end position="225"/>
    </location>
</feature>
<keyword evidence="2" id="KW-0732">Signal</keyword>
<dbReference type="EMBL" id="NTGA01000007">
    <property type="protein sequence ID" value="PAY24146.1"/>
    <property type="molecule type" value="Genomic_DNA"/>
</dbReference>
<evidence type="ECO:0000256" key="2">
    <source>
        <dbReference type="SAM" id="SignalP"/>
    </source>
</evidence>
<dbReference type="Proteomes" id="UP000218810">
    <property type="component" value="Unassembled WGS sequence"/>
</dbReference>
<feature type="compositionally biased region" description="Polar residues" evidence="1">
    <location>
        <begin position="40"/>
        <end position="59"/>
    </location>
</feature>
<evidence type="ECO:0000313" key="4">
    <source>
        <dbReference type="Proteomes" id="UP000218810"/>
    </source>
</evidence>
<feature type="signal peptide" evidence="2">
    <location>
        <begin position="1"/>
        <end position="17"/>
    </location>
</feature>
<dbReference type="AlphaFoldDB" id="A0A2A2WSH0"/>
<evidence type="ECO:0000256" key="1">
    <source>
        <dbReference type="SAM" id="MobiDB-lite"/>
    </source>
</evidence>
<evidence type="ECO:0000313" key="3">
    <source>
        <dbReference type="EMBL" id="PAY24146.1"/>
    </source>
</evidence>
<feature type="region of interest" description="Disordered" evidence="1">
    <location>
        <begin position="37"/>
        <end position="59"/>
    </location>
</feature>
<keyword evidence="4" id="KW-1185">Reference proteome</keyword>
<accession>A0A2A2WSH0</accession>
<comment type="caution">
    <text evidence="3">The sequence shown here is derived from an EMBL/GenBank/DDBJ whole genome shotgun (WGS) entry which is preliminary data.</text>
</comment>
<protein>
    <submittedName>
        <fullName evidence="3">Uncharacterized protein</fullName>
    </submittedName>
</protein>
<reference evidence="4" key="1">
    <citation type="submission" date="2017-09" db="EMBL/GenBank/DDBJ databases">
        <authorList>
            <person name="Zhang Y."/>
            <person name="Huang X."/>
            <person name="Liu J."/>
            <person name="Lu L."/>
            <person name="Peng K."/>
        </authorList>
    </citation>
    <scope>NUCLEOTIDE SEQUENCE [LARGE SCALE GENOMIC DNA]</scope>
    <source>
        <strain evidence="4">S-XJ-1</strain>
    </source>
</reference>
<dbReference type="RefSeq" id="WP_095717390.1">
    <property type="nucleotide sequence ID" value="NZ_NTGA01000007.1"/>
</dbReference>
<organism evidence="3 4">
    <name type="scientific">Dietzia natronolimnaea</name>
    <dbReference type="NCBI Taxonomy" id="161920"/>
    <lineage>
        <taxon>Bacteria</taxon>
        <taxon>Bacillati</taxon>
        <taxon>Actinomycetota</taxon>
        <taxon>Actinomycetes</taxon>
        <taxon>Mycobacteriales</taxon>
        <taxon>Dietziaceae</taxon>
        <taxon>Dietzia</taxon>
    </lineage>
</organism>
<proteinExistence type="predicted"/>
<dbReference type="OrthoDB" id="9995730at2"/>
<gene>
    <name evidence="3" type="ORF">CEY15_03880</name>
</gene>
<sequence length="225" mass="22197">MPSLARLGVAAATTVLASVTVCSGAGVAGAQEPPAAPLTATAQDAPGSTHTSPSALTVSRSSGEPIVSYANRSGRDLFCLTILSTAEVVDAYYDFLRALGPDAGEVDLPVELEAAVEAATQVGRFGYLTFDSAPGSRGPVDPVFAVLPEDESFALEAVSSCRGDDYVEVERTTSGGFLGSLPMGSADLSAGGGEPAGSLALGAIASVGVGVGVGVATGVIPPPAL</sequence>
<name>A0A2A2WSH0_9ACTN</name>